<protein>
    <submittedName>
        <fullName evidence="3">Head GIN domain-containing protein</fullName>
    </submittedName>
</protein>
<dbReference type="Gene3D" id="2.160.20.120">
    <property type="match status" value="1"/>
</dbReference>
<dbReference type="InterPro" id="IPR021255">
    <property type="entry name" value="DUF2807"/>
</dbReference>
<dbReference type="RefSeq" id="WP_310799147.1">
    <property type="nucleotide sequence ID" value="NZ_CP123872.1"/>
</dbReference>
<evidence type="ECO:0000313" key="4">
    <source>
        <dbReference type="Proteomes" id="UP001268683"/>
    </source>
</evidence>
<name>A0AA52H9U9_9PROT</name>
<evidence type="ECO:0000313" key="3">
    <source>
        <dbReference type="EMBL" id="WND03294.1"/>
    </source>
</evidence>
<evidence type="ECO:0000256" key="1">
    <source>
        <dbReference type="SAM" id="SignalP"/>
    </source>
</evidence>
<keyword evidence="4" id="KW-1185">Reference proteome</keyword>
<feature type="chain" id="PRO_5041265613" evidence="1">
    <location>
        <begin position="32"/>
        <end position="226"/>
    </location>
</feature>
<organism evidence="3 4">
    <name type="scientific">Temperatibacter marinus</name>
    <dbReference type="NCBI Taxonomy" id="1456591"/>
    <lineage>
        <taxon>Bacteria</taxon>
        <taxon>Pseudomonadati</taxon>
        <taxon>Pseudomonadota</taxon>
        <taxon>Alphaproteobacteria</taxon>
        <taxon>Kordiimonadales</taxon>
        <taxon>Temperatibacteraceae</taxon>
        <taxon>Temperatibacter</taxon>
    </lineage>
</organism>
<dbReference type="Pfam" id="PF10988">
    <property type="entry name" value="DUF2807"/>
    <property type="match status" value="1"/>
</dbReference>
<dbReference type="EMBL" id="CP123872">
    <property type="protein sequence ID" value="WND03294.1"/>
    <property type="molecule type" value="Genomic_DNA"/>
</dbReference>
<feature type="signal peptide" evidence="1">
    <location>
        <begin position="1"/>
        <end position="31"/>
    </location>
</feature>
<dbReference type="PANTHER" id="PTHR39200:SF1">
    <property type="entry name" value="AUTO-TRANSPORTER ADHESIN HEAD GIN DOMAIN-CONTAINING PROTEIN-RELATED"/>
    <property type="match status" value="1"/>
</dbReference>
<dbReference type="KEGG" id="tmk:QGN29_02785"/>
<evidence type="ECO:0000259" key="2">
    <source>
        <dbReference type="Pfam" id="PF10988"/>
    </source>
</evidence>
<gene>
    <name evidence="3" type="ORF">QGN29_02785</name>
</gene>
<feature type="domain" description="Putative auto-transporter adhesin head GIN" evidence="2">
    <location>
        <begin position="44"/>
        <end position="210"/>
    </location>
</feature>
<dbReference type="AlphaFoldDB" id="A0AA52H9U9"/>
<dbReference type="Proteomes" id="UP001268683">
    <property type="component" value="Chromosome"/>
</dbReference>
<reference evidence="3" key="1">
    <citation type="submission" date="2023-04" db="EMBL/GenBank/DDBJ databases">
        <title>Complete genome sequence of Temperatibacter marinus.</title>
        <authorList>
            <person name="Rong J.-C."/>
            <person name="Yi M.-L."/>
            <person name="Zhao Q."/>
        </authorList>
    </citation>
    <scope>NUCLEOTIDE SEQUENCE</scope>
    <source>
        <strain evidence="3">NBRC 110045</strain>
    </source>
</reference>
<sequence>MKTIPTIINKKTLLTAVTGLALMGASFSGSALVDDSENRDLDTFHSLMIKGGIELDVKIGSSQKVKIAVDDDLDLSEVITKVENGFLIIDVKRKKNFWGGKKQSGEVSVTLTMTDFQKVHVKGAVDGDIEGIDSENVSLEVYGAADLDITGKCGKLSVNVRGAGDLDADNLRCKEADINISGAGNAKVYSSEKVKAIVSGVGSVTIEGNPKDITKKIRGLGNIRIK</sequence>
<keyword evidence="1" id="KW-0732">Signal</keyword>
<proteinExistence type="predicted"/>
<dbReference type="PANTHER" id="PTHR39200">
    <property type="entry name" value="HYPOTHETICAL EXPORTED PROTEIN"/>
    <property type="match status" value="1"/>
</dbReference>
<accession>A0AA52H9U9</accession>